<dbReference type="InterPro" id="IPR036249">
    <property type="entry name" value="Thioredoxin-like_sf"/>
</dbReference>
<dbReference type="PANTHER" id="PTHR45663">
    <property type="entry name" value="GEO12009P1"/>
    <property type="match status" value="1"/>
</dbReference>
<evidence type="ECO:0000313" key="3">
    <source>
        <dbReference type="Proteomes" id="UP001339962"/>
    </source>
</evidence>
<gene>
    <name evidence="2" type="ORF">P9850_11210</name>
</gene>
<dbReference type="Gene3D" id="3.40.30.10">
    <property type="entry name" value="Glutaredoxin"/>
    <property type="match status" value="1"/>
</dbReference>
<sequence>MEEVTIQQLDELIQQEEFVCLYVYTPMCGTCQLANRMVSIVQELTSHVAFRKSDINYMPDRAVSWEIESVPCLLLFRNGEMKKKLYAFQSVPYLYEVIQELQKP</sequence>
<dbReference type="PANTHER" id="PTHR45663:SF41">
    <property type="entry name" value="THIOREDOXIN-LIKE PROTEIN YUSE"/>
    <property type="match status" value="1"/>
</dbReference>
<dbReference type="Pfam" id="PF00085">
    <property type="entry name" value="Thioredoxin"/>
    <property type="match status" value="1"/>
</dbReference>
<dbReference type="CDD" id="cd02947">
    <property type="entry name" value="TRX_family"/>
    <property type="match status" value="1"/>
</dbReference>
<feature type="domain" description="Thioredoxin" evidence="1">
    <location>
        <begin position="4"/>
        <end position="87"/>
    </location>
</feature>
<protein>
    <submittedName>
        <fullName evidence="2">Thioredoxin family protein</fullName>
    </submittedName>
</protein>
<proteinExistence type="predicted"/>
<dbReference type="SUPFAM" id="SSF52833">
    <property type="entry name" value="Thioredoxin-like"/>
    <property type="match status" value="1"/>
</dbReference>
<comment type="caution">
    <text evidence="2">The sequence shown here is derived from an EMBL/GenBank/DDBJ whole genome shotgun (WGS) entry which is preliminary data.</text>
</comment>
<evidence type="ECO:0000313" key="2">
    <source>
        <dbReference type="EMBL" id="MED5052418.1"/>
    </source>
</evidence>
<accession>A0ABD5IW53</accession>
<name>A0ABD5IW53_9BACL</name>
<dbReference type="InterPro" id="IPR013766">
    <property type="entry name" value="Thioredoxin_domain"/>
</dbReference>
<organism evidence="2 3">
    <name type="scientific">Anoxybacteroides rupiense</name>
    <dbReference type="NCBI Taxonomy" id="311460"/>
    <lineage>
        <taxon>Bacteria</taxon>
        <taxon>Bacillati</taxon>
        <taxon>Bacillota</taxon>
        <taxon>Bacilli</taxon>
        <taxon>Bacillales</taxon>
        <taxon>Anoxybacillaceae</taxon>
        <taxon>Anoxybacteroides</taxon>
    </lineage>
</organism>
<dbReference type="EMBL" id="JARTLI010000020">
    <property type="protein sequence ID" value="MED5052418.1"/>
    <property type="molecule type" value="Genomic_DNA"/>
</dbReference>
<dbReference type="RefSeq" id="WP_066148806.1">
    <property type="nucleotide sequence ID" value="NZ_JACIDF010000012.1"/>
</dbReference>
<dbReference type="Proteomes" id="UP001339962">
    <property type="component" value="Unassembled WGS sequence"/>
</dbReference>
<dbReference type="AlphaFoldDB" id="A0ABD5IW53"/>
<evidence type="ECO:0000259" key="1">
    <source>
        <dbReference type="Pfam" id="PF00085"/>
    </source>
</evidence>
<reference evidence="2 3" key="1">
    <citation type="submission" date="2023-03" db="EMBL/GenBank/DDBJ databases">
        <title>Bacillus Genome Sequencing.</title>
        <authorList>
            <person name="Dunlap C."/>
        </authorList>
    </citation>
    <scope>NUCLEOTIDE SEQUENCE [LARGE SCALE GENOMIC DNA]</scope>
    <source>
        <strain evidence="2 3">NRS-38</strain>
    </source>
</reference>